<proteinExistence type="predicted"/>
<comment type="caution">
    <text evidence="1">The sequence shown here is derived from an EMBL/GenBank/DDBJ whole genome shotgun (WGS) entry which is preliminary data.</text>
</comment>
<organism evidence="1 2">
    <name type="scientific">Pseudomonas taetrolens</name>
    <dbReference type="NCBI Taxonomy" id="47884"/>
    <lineage>
        <taxon>Bacteria</taxon>
        <taxon>Pseudomonadati</taxon>
        <taxon>Pseudomonadota</taxon>
        <taxon>Gammaproteobacteria</taxon>
        <taxon>Pseudomonadales</taxon>
        <taxon>Pseudomonadaceae</taxon>
        <taxon>Pseudomonas</taxon>
    </lineage>
</organism>
<evidence type="ECO:0000313" key="1">
    <source>
        <dbReference type="EMBL" id="KMM86046.1"/>
    </source>
</evidence>
<gene>
    <name evidence="1" type="ORF">TU78_05330</name>
</gene>
<accession>A0A0J6GMV6</accession>
<dbReference type="Proteomes" id="UP000036395">
    <property type="component" value="Unassembled WGS sequence"/>
</dbReference>
<sequence>MLKRLAESFEEGLDGFLITFEKVPLTDLLAADQAGALQGRQVGRDGRLRQAAALIDLSGTDAVFGGVMLIGELNLRVFQQVKDFSAYWVCQRFYYFVEVDRHNGSAQ</sequence>
<name>A0A0J6GMV6_PSETA</name>
<dbReference type="EMBL" id="JYLA01000002">
    <property type="protein sequence ID" value="KMM86046.1"/>
    <property type="molecule type" value="Genomic_DNA"/>
</dbReference>
<evidence type="ECO:0000313" key="2">
    <source>
        <dbReference type="Proteomes" id="UP000036395"/>
    </source>
</evidence>
<reference evidence="1 2" key="1">
    <citation type="submission" date="2015-02" db="EMBL/GenBank/DDBJ databases">
        <title>Pseudomonas helleri sp. nov. and Pseudomonas weihenstephanensis sp. nov., isolated from raw cows milk.</title>
        <authorList>
            <person name="von Neubeck M."/>
            <person name="Huptas C."/>
            <person name="Wenning M."/>
            <person name="Scherer S."/>
        </authorList>
    </citation>
    <scope>NUCLEOTIDE SEQUENCE [LARGE SCALE GENOMIC DNA]</scope>
    <source>
        <strain evidence="1 2">DSM 21104</strain>
    </source>
</reference>
<protein>
    <submittedName>
        <fullName evidence="1">Uncharacterized protein</fullName>
    </submittedName>
</protein>
<dbReference type="AlphaFoldDB" id="A0A0J6GMV6"/>